<keyword evidence="1" id="KW-0812">Transmembrane</keyword>
<reference evidence="2" key="1">
    <citation type="submission" date="2020-05" db="EMBL/GenBank/DDBJ databases">
        <authorList>
            <person name="Chiriac C."/>
            <person name="Salcher M."/>
            <person name="Ghai R."/>
            <person name="Kavagutti S V."/>
        </authorList>
    </citation>
    <scope>NUCLEOTIDE SEQUENCE</scope>
</reference>
<feature type="transmembrane region" description="Helical" evidence="1">
    <location>
        <begin position="20"/>
        <end position="43"/>
    </location>
</feature>
<evidence type="ECO:0000313" key="3">
    <source>
        <dbReference type="EMBL" id="CAB4199736.1"/>
    </source>
</evidence>
<organism evidence="2">
    <name type="scientific">uncultured Caudovirales phage</name>
    <dbReference type="NCBI Taxonomy" id="2100421"/>
    <lineage>
        <taxon>Viruses</taxon>
        <taxon>Duplodnaviria</taxon>
        <taxon>Heunggongvirae</taxon>
        <taxon>Uroviricota</taxon>
        <taxon>Caudoviricetes</taxon>
        <taxon>Peduoviridae</taxon>
        <taxon>Maltschvirus</taxon>
        <taxon>Maltschvirus maltsch</taxon>
    </lineage>
</organism>
<dbReference type="EMBL" id="LR798390">
    <property type="protein sequence ID" value="CAB5228610.1"/>
    <property type="molecule type" value="Genomic_DNA"/>
</dbReference>
<keyword evidence="1" id="KW-0472">Membrane</keyword>
<gene>
    <name evidence="3" type="ORF">UFOVP1345_7</name>
    <name evidence="4" type="ORF">UFOVP1542_7</name>
    <name evidence="2" type="ORF">UFOVP920_7</name>
</gene>
<dbReference type="EMBL" id="LR797298">
    <property type="protein sequence ID" value="CAB4199736.1"/>
    <property type="molecule type" value="Genomic_DNA"/>
</dbReference>
<evidence type="ECO:0000313" key="4">
    <source>
        <dbReference type="EMBL" id="CAB5228610.1"/>
    </source>
</evidence>
<name>A0A6J5PID3_9CAUD</name>
<protein>
    <submittedName>
        <fullName evidence="2">Uncharacterized protein</fullName>
    </submittedName>
</protein>
<evidence type="ECO:0000313" key="2">
    <source>
        <dbReference type="EMBL" id="CAB4171529.1"/>
    </source>
</evidence>
<evidence type="ECO:0000256" key="1">
    <source>
        <dbReference type="SAM" id="Phobius"/>
    </source>
</evidence>
<dbReference type="EMBL" id="LR796879">
    <property type="protein sequence ID" value="CAB4171529.1"/>
    <property type="molecule type" value="Genomic_DNA"/>
</dbReference>
<proteinExistence type="predicted"/>
<keyword evidence="1" id="KW-1133">Transmembrane helix</keyword>
<sequence length="66" mass="7299">MIRHDYHTRANGRPHPYESVRWLGWGLLTCAGLLLGLILFVSLAGCATVQPDTWCDGLPPIYGTDC</sequence>
<accession>A0A6J5PID3</accession>